<evidence type="ECO:0008006" key="3">
    <source>
        <dbReference type="Google" id="ProtNLM"/>
    </source>
</evidence>
<dbReference type="RefSeq" id="WP_138367421.1">
    <property type="nucleotide sequence ID" value="NZ_VCEJ01000005.1"/>
</dbReference>
<dbReference type="AlphaFoldDB" id="A0A5R9KSD9"/>
<dbReference type="SUPFAM" id="SSF48371">
    <property type="entry name" value="ARM repeat"/>
    <property type="match status" value="1"/>
</dbReference>
<evidence type="ECO:0000313" key="1">
    <source>
        <dbReference type="EMBL" id="TLU99130.1"/>
    </source>
</evidence>
<comment type="caution">
    <text evidence="1">The sequence shown here is derived from an EMBL/GenBank/DDBJ whole genome shotgun (WGS) entry which is preliminary data.</text>
</comment>
<organism evidence="1 2">
    <name type="scientific">Dyadobacter luticola</name>
    <dbReference type="NCBI Taxonomy" id="1979387"/>
    <lineage>
        <taxon>Bacteria</taxon>
        <taxon>Pseudomonadati</taxon>
        <taxon>Bacteroidota</taxon>
        <taxon>Cytophagia</taxon>
        <taxon>Cytophagales</taxon>
        <taxon>Spirosomataceae</taxon>
        <taxon>Dyadobacter</taxon>
    </lineage>
</organism>
<accession>A0A5R9KSD9</accession>
<sequence>MNIQTSLLTGPAHAKIFANQIADYACTSPETFHELVECFLSKDNRLSQRAARSLSIAAIKRPEYIEPYIEMLVGQLKRTDAHDAILRNITRILEQINIPEKFHGDVMDTCFKFIRKRQTAIAIRAYSLTILFNLSNIYPEIKDELRYAIEESMAYEKPAILSRGRKILASFKEK</sequence>
<evidence type="ECO:0000313" key="2">
    <source>
        <dbReference type="Proteomes" id="UP000306402"/>
    </source>
</evidence>
<reference evidence="1 2" key="1">
    <citation type="submission" date="2019-05" db="EMBL/GenBank/DDBJ databases">
        <authorList>
            <person name="Qu J.-H."/>
        </authorList>
    </citation>
    <scope>NUCLEOTIDE SEQUENCE [LARGE SCALE GENOMIC DNA]</scope>
    <source>
        <strain evidence="1 2">T17</strain>
    </source>
</reference>
<dbReference type="InterPro" id="IPR016024">
    <property type="entry name" value="ARM-type_fold"/>
</dbReference>
<protein>
    <recommendedName>
        <fullName evidence="3">HEAT repeat domain-containing protein</fullName>
    </recommendedName>
</protein>
<gene>
    <name evidence="1" type="ORF">FEN17_21370</name>
</gene>
<dbReference type="EMBL" id="VCEJ01000005">
    <property type="protein sequence ID" value="TLU99130.1"/>
    <property type="molecule type" value="Genomic_DNA"/>
</dbReference>
<dbReference type="Proteomes" id="UP000306402">
    <property type="component" value="Unassembled WGS sequence"/>
</dbReference>
<dbReference type="OrthoDB" id="667893at2"/>
<keyword evidence="2" id="KW-1185">Reference proteome</keyword>
<name>A0A5R9KSD9_9BACT</name>
<proteinExistence type="predicted"/>